<keyword evidence="18" id="KW-1185">Reference proteome</keyword>
<feature type="active site" description="For autocatalytic cleavage activity" evidence="12">
    <location>
        <position position="246"/>
    </location>
</feature>
<evidence type="ECO:0000256" key="13">
    <source>
        <dbReference type="RuleBase" id="RU003991"/>
    </source>
</evidence>
<dbReference type="PANTHER" id="PTHR33516:SF2">
    <property type="entry name" value="LEXA REPRESSOR-RELATED"/>
    <property type="match status" value="1"/>
</dbReference>
<dbReference type="Pfam" id="PF01726">
    <property type="entry name" value="LexA_DNA_bind"/>
    <property type="match status" value="1"/>
</dbReference>
<dbReference type="HAMAP" id="MF_00015">
    <property type="entry name" value="LexA"/>
    <property type="match status" value="1"/>
</dbReference>
<evidence type="ECO:0000256" key="4">
    <source>
        <dbReference type="ARBA" id="ARBA00022763"/>
    </source>
</evidence>
<proteinExistence type="inferred from homology"/>
<dbReference type="Gene3D" id="1.10.10.10">
    <property type="entry name" value="Winged helix-like DNA-binding domain superfamily/Winged helix DNA-binding domain"/>
    <property type="match status" value="1"/>
</dbReference>
<evidence type="ECO:0000256" key="7">
    <source>
        <dbReference type="ARBA" id="ARBA00023015"/>
    </source>
</evidence>
<comment type="function">
    <text evidence="12">Represses a number of genes involved in the response to DNA damage (SOS response), including recA and lexA. In the presence of single-stranded DNA, RecA interacts with LexA causing an autocatalytic cleavage which disrupts the DNA-binding part of LexA, leading to derepression of the SOS regulon and eventually DNA repair.</text>
</comment>
<dbReference type="InterPro" id="IPR036388">
    <property type="entry name" value="WH-like_DNA-bd_sf"/>
</dbReference>
<keyword evidence="7 12" id="KW-0805">Transcription regulation</keyword>
<dbReference type="EMBL" id="BAABAT010000003">
    <property type="protein sequence ID" value="GAA4246709.1"/>
    <property type="molecule type" value="Genomic_DNA"/>
</dbReference>
<comment type="catalytic activity">
    <reaction evidence="12">
        <text>Hydrolysis of Ala-|-Gly bond in repressor LexA.</text>
        <dbReference type="EC" id="3.4.21.88"/>
    </reaction>
</comment>
<evidence type="ECO:0000256" key="8">
    <source>
        <dbReference type="ARBA" id="ARBA00023125"/>
    </source>
</evidence>
<comment type="similarity">
    <text evidence="1 12 13">Belongs to the peptidase S24 family.</text>
</comment>
<dbReference type="InterPro" id="IPR039418">
    <property type="entry name" value="LexA-like"/>
</dbReference>
<comment type="subunit">
    <text evidence="12">Homodimer.</text>
</comment>
<dbReference type="PRINTS" id="PR00726">
    <property type="entry name" value="LEXASERPTASE"/>
</dbReference>
<dbReference type="EC" id="3.4.21.88" evidence="12"/>
<evidence type="ECO:0000256" key="9">
    <source>
        <dbReference type="ARBA" id="ARBA00023163"/>
    </source>
</evidence>
<evidence type="ECO:0000259" key="15">
    <source>
        <dbReference type="Pfam" id="PF00717"/>
    </source>
</evidence>
<dbReference type="InterPro" id="IPR036286">
    <property type="entry name" value="LexA/Signal_pep-like_sf"/>
</dbReference>
<dbReference type="InterPro" id="IPR036390">
    <property type="entry name" value="WH_DNA-bd_sf"/>
</dbReference>
<evidence type="ECO:0000259" key="16">
    <source>
        <dbReference type="Pfam" id="PF01726"/>
    </source>
</evidence>
<keyword evidence="11 12" id="KW-0742">SOS response</keyword>
<organism evidence="17 18">
    <name type="scientific">Dactylosporangium darangshiense</name>
    <dbReference type="NCBI Taxonomy" id="579108"/>
    <lineage>
        <taxon>Bacteria</taxon>
        <taxon>Bacillati</taxon>
        <taxon>Actinomycetota</taxon>
        <taxon>Actinomycetes</taxon>
        <taxon>Micromonosporales</taxon>
        <taxon>Micromonosporaceae</taxon>
        <taxon>Dactylosporangium</taxon>
    </lineage>
</organism>
<protein>
    <recommendedName>
        <fullName evidence="12">LexA repressor</fullName>
        <ecNumber evidence="12">3.4.21.88</ecNumber>
    </recommendedName>
</protein>
<dbReference type="Gene3D" id="2.10.109.10">
    <property type="entry name" value="Umud Fragment, subunit A"/>
    <property type="match status" value="1"/>
</dbReference>
<evidence type="ECO:0000256" key="5">
    <source>
        <dbReference type="ARBA" id="ARBA00022801"/>
    </source>
</evidence>
<dbReference type="Proteomes" id="UP001500620">
    <property type="component" value="Unassembled WGS sequence"/>
</dbReference>
<keyword evidence="4 12" id="KW-0227">DNA damage</keyword>
<keyword evidence="9 12" id="KW-0804">Transcription</keyword>
<dbReference type="InterPro" id="IPR011991">
    <property type="entry name" value="ArsR-like_HTH"/>
</dbReference>
<dbReference type="InterPro" id="IPR050077">
    <property type="entry name" value="LexA_repressor"/>
</dbReference>
<dbReference type="InterPro" id="IPR006200">
    <property type="entry name" value="LexA"/>
</dbReference>
<feature type="region of interest" description="Disordered" evidence="14">
    <location>
        <begin position="1"/>
        <end position="72"/>
    </location>
</feature>
<keyword evidence="2 12" id="KW-0678">Repressor</keyword>
<dbReference type="SUPFAM" id="SSF46785">
    <property type="entry name" value="Winged helix' DNA-binding domain"/>
    <property type="match status" value="1"/>
</dbReference>
<evidence type="ECO:0000256" key="10">
    <source>
        <dbReference type="ARBA" id="ARBA00023204"/>
    </source>
</evidence>
<dbReference type="PANTHER" id="PTHR33516">
    <property type="entry name" value="LEXA REPRESSOR"/>
    <property type="match status" value="1"/>
</dbReference>
<evidence type="ECO:0000256" key="1">
    <source>
        <dbReference type="ARBA" id="ARBA00007484"/>
    </source>
</evidence>
<dbReference type="InterPro" id="IPR006197">
    <property type="entry name" value="Peptidase_S24_LexA"/>
</dbReference>
<keyword evidence="3 12" id="KW-0235">DNA replication</keyword>
<evidence type="ECO:0000313" key="17">
    <source>
        <dbReference type="EMBL" id="GAA4246709.1"/>
    </source>
</evidence>
<dbReference type="CDD" id="cd06529">
    <property type="entry name" value="S24_LexA-like"/>
    <property type="match status" value="1"/>
</dbReference>
<feature type="compositionally biased region" description="Basic and acidic residues" evidence="14">
    <location>
        <begin position="34"/>
        <end position="58"/>
    </location>
</feature>
<keyword evidence="5 12" id="KW-0378">Hydrolase</keyword>
<gene>
    <name evidence="12" type="primary">lexA</name>
    <name evidence="17" type="ORF">GCM10022255_019460</name>
</gene>
<reference evidence="18" key="1">
    <citation type="journal article" date="2019" name="Int. J. Syst. Evol. Microbiol.">
        <title>The Global Catalogue of Microorganisms (GCM) 10K type strain sequencing project: providing services to taxonomists for standard genome sequencing and annotation.</title>
        <authorList>
            <consortium name="The Broad Institute Genomics Platform"/>
            <consortium name="The Broad Institute Genome Sequencing Center for Infectious Disease"/>
            <person name="Wu L."/>
            <person name="Ma J."/>
        </authorList>
    </citation>
    <scope>NUCLEOTIDE SEQUENCE [LARGE SCALE GENOMIC DNA]</scope>
    <source>
        <strain evidence="18">JCM 17441</strain>
    </source>
</reference>
<keyword evidence="6 12" id="KW-0068">Autocatalytic cleavage</keyword>
<dbReference type="InterPro" id="IPR015927">
    <property type="entry name" value="Peptidase_S24_S26A/B/C"/>
</dbReference>
<evidence type="ECO:0000256" key="3">
    <source>
        <dbReference type="ARBA" id="ARBA00022705"/>
    </source>
</evidence>
<feature type="active site" description="For autocatalytic cleavage activity" evidence="12">
    <location>
        <position position="283"/>
    </location>
</feature>
<dbReference type="Pfam" id="PF00717">
    <property type="entry name" value="Peptidase_S24"/>
    <property type="match status" value="1"/>
</dbReference>
<evidence type="ECO:0000256" key="2">
    <source>
        <dbReference type="ARBA" id="ARBA00022491"/>
    </source>
</evidence>
<evidence type="ECO:0000313" key="18">
    <source>
        <dbReference type="Proteomes" id="UP001500620"/>
    </source>
</evidence>
<dbReference type="InterPro" id="IPR006199">
    <property type="entry name" value="LexA_DNA-bd_dom"/>
</dbReference>
<keyword evidence="8 12" id="KW-0238">DNA-binding</keyword>
<dbReference type="CDD" id="cd00090">
    <property type="entry name" value="HTH_ARSR"/>
    <property type="match status" value="1"/>
</dbReference>
<comment type="caution">
    <text evidence="17">The sequence shown here is derived from an EMBL/GenBank/DDBJ whole genome shotgun (WGS) entry which is preliminary data.</text>
</comment>
<dbReference type="NCBIfam" id="TIGR00498">
    <property type="entry name" value="lexA"/>
    <property type="match status" value="1"/>
</dbReference>
<keyword evidence="10 12" id="KW-0234">DNA repair</keyword>
<accession>A0ABP8D3L0</accession>
<feature type="site" description="Cleavage; by autolysis" evidence="12">
    <location>
        <begin position="211"/>
        <end position="212"/>
    </location>
</feature>
<evidence type="ECO:0000256" key="12">
    <source>
        <dbReference type="HAMAP-Rule" id="MF_00015"/>
    </source>
</evidence>
<evidence type="ECO:0000256" key="6">
    <source>
        <dbReference type="ARBA" id="ARBA00022813"/>
    </source>
</evidence>
<dbReference type="SUPFAM" id="SSF51306">
    <property type="entry name" value="LexA/Signal peptidase"/>
    <property type="match status" value="1"/>
</dbReference>
<feature type="domain" description="LexA repressor DNA-binding" evidence="16">
    <location>
        <begin position="114"/>
        <end position="176"/>
    </location>
</feature>
<feature type="domain" description="Peptidase S24/S26A/S26B/S26C" evidence="15">
    <location>
        <begin position="204"/>
        <end position="316"/>
    </location>
</feature>
<name>A0ABP8D3L0_9ACTN</name>
<evidence type="ECO:0000256" key="14">
    <source>
        <dbReference type="SAM" id="MobiDB-lite"/>
    </source>
</evidence>
<sequence length="322" mass="34721">MRQPAPPHPRESPGDGTGGQDRSPSGHRPAHGPRQQERRPPAPANMREDDVSADDRTDATAGEPDEIMDGPGAEVTAIAGRAGAKRATRRRGGEPEMRAVTAVVSAFPDLFAADLTVRQRRILEFIRAAVERNGYPPSVREIGEAVGLVSPSSVAYQLKELERKGYLRRDPNRPRAVDVRPPSELVTVDEEAARAARPAPAYVPVLGRIAAGGPILAEQAVEDVFPLPRELVGEGTLFMLQVKGDSMLDAAICDGDWVVVRQQPTANNGDIVAAMLDGEATVKTYRNRDGHVWLMPQNAAFDPIAGDHATILGRVVTVVRRI</sequence>
<feature type="DNA-binding region" description="H-T-H motif" evidence="12">
    <location>
        <begin position="139"/>
        <end position="159"/>
    </location>
</feature>
<evidence type="ECO:0000256" key="11">
    <source>
        <dbReference type="ARBA" id="ARBA00023236"/>
    </source>
</evidence>